<dbReference type="PROSITE" id="PS50928">
    <property type="entry name" value="ABC_TM1"/>
    <property type="match status" value="1"/>
</dbReference>
<dbReference type="PANTHER" id="PTHR43386:SF1">
    <property type="entry name" value="D,D-DIPEPTIDE TRANSPORT SYSTEM PERMEASE PROTEIN DDPC-RELATED"/>
    <property type="match status" value="1"/>
</dbReference>
<dbReference type="Proteomes" id="UP000216020">
    <property type="component" value="Unassembled WGS sequence"/>
</dbReference>
<keyword evidence="5 7" id="KW-1133">Transmembrane helix</keyword>
<keyword evidence="11" id="KW-1185">Reference proteome</keyword>
<evidence type="ECO:0000256" key="5">
    <source>
        <dbReference type="ARBA" id="ARBA00022989"/>
    </source>
</evidence>
<feature type="transmembrane region" description="Helical" evidence="7">
    <location>
        <begin position="139"/>
        <end position="159"/>
    </location>
</feature>
<protein>
    <submittedName>
        <fullName evidence="10">Peptide ABC transporter permease</fullName>
    </submittedName>
</protein>
<dbReference type="InterPro" id="IPR000515">
    <property type="entry name" value="MetI-like"/>
</dbReference>
<proteinExistence type="inferred from homology"/>
<dbReference type="Gene3D" id="1.10.3720.10">
    <property type="entry name" value="MetI-like"/>
    <property type="match status" value="1"/>
</dbReference>
<comment type="caution">
    <text evidence="10">The sequence shown here is derived from an EMBL/GenBank/DDBJ whole genome shotgun (WGS) entry which is preliminary data.</text>
</comment>
<dbReference type="AlphaFoldDB" id="A0A261SE55"/>
<dbReference type="OrthoDB" id="9783218at2"/>
<comment type="subcellular location">
    <subcellularLocation>
        <location evidence="1 7">Cell membrane</location>
        <topology evidence="1 7">Multi-pass membrane protein</topology>
    </subcellularLocation>
</comment>
<keyword evidence="3" id="KW-1003">Cell membrane</keyword>
<evidence type="ECO:0000256" key="2">
    <source>
        <dbReference type="ARBA" id="ARBA00022448"/>
    </source>
</evidence>
<evidence type="ECO:0000313" key="11">
    <source>
        <dbReference type="Proteomes" id="UP000216020"/>
    </source>
</evidence>
<name>A0A261SE55_9BORD</name>
<dbReference type="GO" id="GO:0055085">
    <property type="term" value="P:transmembrane transport"/>
    <property type="evidence" value="ECO:0007669"/>
    <property type="project" value="InterPro"/>
</dbReference>
<dbReference type="PANTHER" id="PTHR43386">
    <property type="entry name" value="OLIGOPEPTIDE TRANSPORT SYSTEM PERMEASE PROTEIN APPC"/>
    <property type="match status" value="1"/>
</dbReference>
<reference evidence="11" key="1">
    <citation type="submission" date="2017-05" db="EMBL/GenBank/DDBJ databases">
        <title>Complete and WGS of Bordetella genogroups.</title>
        <authorList>
            <person name="Spilker T."/>
            <person name="Lipuma J."/>
        </authorList>
    </citation>
    <scope>NUCLEOTIDE SEQUENCE [LARGE SCALE GENOMIC DNA]</scope>
    <source>
        <strain evidence="11">AU16122</strain>
    </source>
</reference>
<evidence type="ECO:0000256" key="7">
    <source>
        <dbReference type="RuleBase" id="RU363032"/>
    </source>
</evidence>
<dbReference type="GO" id="GO:0005886">
    <property type="term" value="C:plasma membrane"/>
    <property type="evidence" value="ECO:0007669"/>
    <property type="project" value="UniProtKB-SubCell"/>
</dbReference>
<evidence type="ECO:0000256" key="1">
    <source>
        <dbReference type="ARBA" id="ARBA00004651"/>
    </source>
</evidence>
<dbReference type="SUPFAM" id="SSF161098">
    <property type="entry name" value="MetI-like"/>
    <property type="match status" value="1"/>
</dbReference>
<sequence length="304" mass="32319">MADPHLSSSSPQLRQYAADPAEPDNGAIRRSRRWLARAQFWIALSIFAGVLTCALFAQWIAPFDALSIAPGDSFLPPSGLHWFGTDQLGRDVYARVVQSAQITLMIAASVVALAGIAGSLLGIMAGYFGGIVDAVAMRLADLQLALPAVILAMVLAGVVEASLGNLVIVLALSSWARFARVARGEVLSLRTRDFVLLARLAGASRRRIMLRHLAPGVLGTFIVLATLDAGTIVLFEATLSFLGLGVQAPLISWGGMIAEGRGFLNNAWWVCVFPGAVLIATVLALNVLGDALRDRLNPVIPQSW</sequence>
<evidence type="ECO:0000259" key="9">
    <source>
        <dbReference type="PROSITE" id="PS50928"/>
    </source>
</evidence>
<evidence type="ECO:0000256" key="3">
    <source>
        <dbReference type="ARBA" id="ARBA00022475"/>
    </source>
</evidence>
<feature type="transmembrane region" description="Helical" evidence="7">
    <location>
        <begin position="267"/>
        <end position="288"/>
    </location>
</feature>
<dbReference type="Pfam" id="PF00528">
    <property type="entry name" value="BPD_transp_1"/>
    <property type="match status" value="1"/>
</dbReference>
<evidence type="ECO:0000313" key="10">
    <source>
        <dbReference type="EMBL" id="OZI34653.1"/>
    </source>
</evidence>
<dbReference type="InterPro" id="IPR050366">
    <property type="entry name" value="BP-dependent_transpt_permease"/>
</dbReference>
<gene>
    <name evidence="10" type="ORF">CAL29_14270</name>
</gene>
<evidence type="ECO:0000256" key="8">
    <source>
        <dbReference type="SAM" id="MobiDB-lite"/>
    </source>
</evidence>
<evidence type="ECO:0000256" key="4">
    <source>
        <dbReference type="ARBA" id="ARBA00022692"/>
    </source>
</evidence>
<comment type="similarity">
    <text evidence="7">Belongs to the binding-protein-dependent transport system permease family.</text>
</comment>
<keyword evidence="6 7" id="KW-0472">Membrane</keyword>
<dbReference type="RefSeq" id="WP_094853643.1">
    <property type="nucleotide sequence ID" value="NZ_NEVM01000002.1"/>
</dbReference>
<dbReference type="InterPro" id="IPR035906">
    <property type="entry name" value="MetI-like_sf"/>
</dbReference>
<feature type="region of interest" description="Disordered" evidence="8">
    <location>
        <begin position="1"/>
        <end position="24"/>
    </location>
</feature>
<feature type="transmembrane region" description="Helical" evidence="7">
    <location>
        <begin position="40"/>
        <end position="61"/>
    </location>
</feature>
<feature type="transmembrane region" description="Helical" evidence="7">
    <location>
        <begin position="102"/>
        <end position="127"/>
    </location>
</feature>
<feature type="domain" description="ABC transmembrane type-1" evidence="9">
    <location>
        <begin position="100"/>
        <end position="289"/>
    </location>
</feature>
<accession>A0A261SE55</accession>
<keyword evidence="4 7" id="KW-0812">Transmembrane</keyword>
<dbReference type="EMBL" id="NEVM01000002">
    <property type="protein sequence ID" value="OZI34653.1"/>
    <property type="molecule type" value="Genomic_DNA"/>
</dbReference>
<dbReference type="CDD" id="cd06261">
    <property type="entry name" value="TM_PBP2"/>
    <property type="match status" value="1"/>
</dbReference>
<feature type="transmembrane region" description="Helical" evidence="7">
    <location>
        <begin position="213"/>
        <end position="235"/>
    </location>
</feature>
<feature type="compositionally biased region" description="Polar residues" evidence="8">
    <location>
        <begin position="1"/>
        <end position="13"/>
    </location>
</feature>
<evidence type="ECO:0000256" key="6">
    <source>
        <dbReference type="ARBA" id="ARBA00023136"/>
    </source>
</evidence>
<keyword evidence="2 7" id="KW-0813">Transport</keyword>
<organism evidence="10 11">
    <name type="scientific">Bordetella genomosp. 10</name>
    <dbReference type="NCBI Taxonomy" id="1416804"/>
    <lineage>
        <taxon>Bacteria</taxon>
        <taxon>Pseudomonadati</taxon>
        <taxon>Pseudomonadota</taxon>
        <taxon>Betaproteobacteria</taxon>
        <taxon>Burkholderiales</taxon>
        <taxon>Alcaligenaceae</taxon>
        <taxon>Bordetella</taxon>
    </lineage>
</organism>